<evidence type="ECO:0000313" key="1">
    <source>
        <dbReference type="EMBL" id="KHE90956.1"/>
    </source>
</evidence>
<proteinExistence type="predicted"/>
<protein>
    <submittedName>
        <fullName evidence="1">Uncharacterized protein</fullName>
    </submittedName>
</protein>
<name>A0A0B0EFW4_9BACT</name>
<dbReference type="Proteomes" id="UP000030652">
    <property type="component" value="Unassembled WGS sequence"/>
</dbReference>
<comment type="caution">
    <text evidence="1">The sequence shown here is derived from an EMBL/GenBank/DDBJ whole genome shotgun (WGS) entry which is preliminary data.</text>
</comment>
<gene>
    <name evidence="1" type="ORF">SCABRO_03257</name>
</gene>
<organism evidence="1 2">
    <name type="scientific">Candidatus Scalindua brodae</name>
    <dbReference type="NCBI Taxonomy" id="237368"/>
    <lineage>
        <taxon>Bacteria</taxon>
        <taxon>Pseudomonadati</taxon>
        <taxon>Planctomycetota</taxon>
        <taxon>Candidatus Brocadiia</taxon>
        <taxon>Candidatus Brocadiales</taxon>
        <taxon>Candidatus Scalinduaceae</taxon>
        <taxon>Candidatus Scalindua</taxon>
    </lineage>
</organism>
<reference evidence="1 2" key="1">
    <citation type="submission" date="2014-10" db="EMBL/GenBank/DDBJ databases">
        <title>Draft genome of anammox bacterium scalindua brodae, obtained using differential coverage binning of sequence data from two enrichment reactors.</title>
        <authorList>
            <person name="Speth D.R."/>
            <person name="Russ L."/>
            <person name="Kartal B."/>
            <person name="Op den Camp H.J."/>
            <person name="Dutilh B.E."/>
            <person name="Jetten M.S."/>
        </authorList>
    </citation>
    <scope>NUCLEOTIDE SEQUENCE [LARGE SCALE GENOMIC DNA]</scope>
    <source>
        <strain evidence="1">RU1</strain>
    </source>
</reference>
<dbReference type="AlphaFoldDB" id="A0A0B0EFW4"/>
<dbReference type="EMBL" id="JRYO01000225">
    <property type="protein sequence ID" value="KHE90956.1"/>
    <property type="molecule type" value="Genomic_DNA"/>
</dbReference>
<evidence type="ECO:0000313" key="2">
    <source>
        <dbReference type="Proteomes" id="UP000030652"/>
    </source>
</evidence>
<sequence>MIIARFLQLLGMLLLVEGLYLGIVKHSMNLEIMCVGLGIGSFYAGRWLQGRGS</sequence>
<accession>A0A0B0EFW4</accession>